<feature type="transmembrane region" description="Helical" evidence="1">
    <location>
        <begin position="91"/>
        <end position="113"/>
    </location>
</feature>
<accession>A0ABX5F8F0</accession>
<dbReference type="PANTHER" id="PTHR23028">
    <property type="entry name" value="ACETYLTRANSFERASE"/>
    <property type="match status" value="1"/>
</dbReference>
<feature type="transmembrane region" description="Helical" evidence="1">
    <location>
        <begin position="259"/>
        <end position="275"/>
    </location>
</feature>
<dbReference type="EMBL" id="PVWP01000004">
    <property type="protein sequence ID" value="PSB37953.1"/>
    <property type="molecule type" value="Genomic_DNA"/>
</dbReference>
<dbReference type="InterPro" id="IPR002656">
    <property type="entry name" value="Acyl_transf_3_dom"/>
</dbReference>
<evidence type="ECO:0000259" key="2">
    <source>
        <dbReference type="Pfam" id="PF01757"/>
    </source>
</evidence>
<feature type="transmembrane region" description="Helical" evidence="1">
    <location>
        <begin position="44"/>
        <end position="70"/>
    </location>
</feature>
<feature type="transmembrane region" description="Helical" evidence="1">
    <location>
        <begin position="195"/>
        <end position="212"/>
    </location>
</feature>
<feature type="domain" description="Acyltransferase 3" evidence="2">
    <location>
        <begin position="23"/>
        <end position="358"/>
    </location>
</feature>
<evidence type="ECO:0000313" key="4">
    <source>
        <dbReference type="EMBL" id="PSB37953.1"/>
    </source>
</evidence>
<keyword evidence="1" id="KW-0472">Membrane</keyword>
<gene>
    <name evidence="4" type="ORF">C7B81_07600</name>
</gene>
<comment type="caution">
    <text evidence="4">The sequence shown here is derived from an EMBL/GenBank/DDBJ whole genome shotgun (WGS) entry which is preliminary data.</text>
</comment>
<dbReference type="PANTHER" id="PTHR23028:SF53">
    <property type="entry name" value="ACYL_TRANSF_3 DOMAIN-CONTAINING PROTEIN"/>
    <property type="match status" value="1"/>
</dbReference>
<feature type="transmembrane region" description="Helical" evidence="1">
    <location>
        <begin position="307"/>
        <end position="326"/>
    </location>
</feature>
<feature type="domain" description="SGNH" evidence="3">
    <location>
        <begin position="445"/>
        <end position="694"/>
    </location>
</feature>
<keyword evidence="1" id="KW-0812">Transmembrane</keyword>
<dbReference type="Pfam" id="PF19040">
    <property type="entry name" value="SGNH"/>
    <property type="match status" value="1"/>
</dbReference>
<organism evidence="4 5">
    <name type="scientific">Aphanothece cf. minutissima CCALA 015</name>
    <dbReference type="NCBI Taxonomy" id="2107695"/>
    <lineage>
        <taxon>Bacteria</taxon>
        <taxon>Bacillati</taxon>
        <taxon>Cyanobacteriota</taxon>
        <taxon>Cyanophyceae</taxon>
        <taxon>Oscillatoriophycideae</taxon>
        <taxon>Chroococcales</taxon>
        <taxon>Aphanothecaceae</taxon>
        <taxon>Aphanothece</taxon>
    </lineage>
</organism>
<keyword evidence="1" id="KW-1133">Transmembrane helix</keyword>
<keyword evidence="5" id="KW-1185">Reference proteome</keyword>
<feature type="transmembrane region" description="Helical" evidence="1">
    <location>
        <begin position="338"/>
        <end position="360"/>
    </location>
</feature>
<evidence type="ECO:0000313" key="5">
    <source>
        <dbReference type="Proteomes" id="UP000238218"/>
    </source>
</evidence>
<proteinExistence type="predicted"/>
<evidence type="ECO:0008006" key="6">
    <source>
        <dbReference type="Google" id="ProtNLM"/>
    </source>
</evidence>
<dbReference type="InterPro" id="IPR043968">
    <property type="entry name" value="SGNH"/>
</dbReference>
<feature type="transmembrane region" description="Helical" evidence="1">
    <location>
        <begin position="166"/>
        <end position="188"/>
    </location>
</feature>
<name>A0ABX5F8F0_9CHRO</name>
<dbReference type="Pfam" id="PF01757">
    <property type="entry name" value="Acyl_transf_3"/>
    <property type="match status" value="1"/>
</dbReference>
<dbReference type="InterPro" id="IPR050879">
    <property type="entry name" value="Acyltransferase_3"/>
</dbReference>
<reference evidence="4 5" key="1">
    <citation type="submission" date="2018-03" db="EMBL/GenBank/DDBJ databases">
        <title>The ancient ancestry and fast evolution of plastids.</title>
        <authorList>
            <person name="Moore K.R."/>
            <person name="Magnabosco C."/>
            <person name="Momper L."/>
            <person name="Gold D.A."/>
            <person name="Bosak T."/>
            <person name="Fournier G.P."/>
        </authorList>
    </citation>
    <scope>NUCLEOTIDE SEQUENCE [LARGE SCALE GENOMIC DNA]</scope>
    <source>
        <strain evidence="4 5">CCALA 015</strain>
    </source>
</reference>
<evidence type="ECO:0000256" key="1">
    <source>
        <dbReference type="SAM" id="Phobius"/>
    </source>
</evidence>
<protein>
    <recommendedName>
        <fullName evidence="6">Acyltransferase</fullName>
    </recommendedName>
</protein>
<dbReference type="Proteomes" id="UP000238218">
    <property type="component" value="Unassembled WGS sequence"/>
</dbReference>
<sequence>MNSLVRLFGAGLQPPQRSRAYRPEIDGLRAVAVLAVLINHLDPRWLPGGFLGVDIFFVISGYVVTSSLLARRDGSRWQFLRRFYGRRIRRLMPALVVNIAVVSALFSMVVSPLDDFFAPVMRTGLAALFGVSNLYLLRQGSNYFATDNHFNAFMHTWSLGVEEQFYLVWPAVLLLCGLGVAGAGAGALRRLKLGSLLLLALSLALYLGLSLGGNGERAFFLTTARFWELTAGCGAYLLHRGSGSARDLGQRLALPRWRQPLATVALVALLALLLLPEAWRLGTTLGITALTAALLLLLRPAGGLGRWLCHPVCLAIGMVSYSLYLWHWPVIVLARWTVGFNAVTLLPVLVLITLCTALSYRLECLFRYGHPAIPGLGRSGLAYPAMTVLVAAFSAGLQGPLQGRLFVGERRHTVGTTANMKRIGGTTVDTVHCFQEPTDPVAGGDGPDPCLALAAKGKDLPTLFFLGDSHTHVLIPLGEKLLASGRFNVAFMARGGCPVPFFSRWGEGAPVPARYRRCRPYADNEERRVLARLRPGDRVVLVSNLAGYLEGARGAALRSAEASYAAALRRFDAAVSRAGGALVVFGPLPTFPQEKIGGPLTLCQAEWFRPAWSLGPQCQPVLRPRRQELAAIAPAQRLQERSIRDLADTRLFSPFDSICPASQAVCSSVRAGTLLYSDETHLTNAGALLLYPRLMAFLAAQPGPAPPPS</sequence>
<evidence type="ECO:0000259" key="3">
    <source>
        <dbReference type="Pfam" id="PF19040"/>
    </source>
</evidence>